<keyword evidence="6" id="KW-1185">Reference proteome</keyword>
<dbReference type="EMBL" id="JARAOO010000007">
    <property type="protein sequence ID" value="KAJ7961912.1"/>
    <property type="molecule type" value="Genomic_DNA"/>
</dbReference>
<dbReference type="SUPFAM" id="SSF57095">
    <property type="entry name" value="Scorpion toxin-like"/>
    <property type="match status" value="1"/>
</dbReference>
<feature type="chain" id="PRO_5041919110" evidence="3">
    <location>
        <begin position="31"/>
        <end position="79"/>
    </location>
</feature>
<gene>
    <name evidence="5" type="ORF">O6P43_017206</name>
</gene>
<comment type="caution">
    <text evidence="5">The sequence shown here is derived from an EMBL/GenBank/DDBJ whole genome shotgun (WGS) entry which is preliminary data.</text>
</comment>
<evidence type="ECO:0000256" key="2">
    <source>
        <dbReference type="ARBA" id="ARBA00022577"/>
    </source>
</evidence>
<evidence type="ECO:0000313" key="5">
    <source>
        <dbReference type="EMBL" id="KAJ7961912.1"/>
    </source>
</evidence>
<dbReference type="GO" id="GO:0050832">
    <property type="term" value="P:defense response to fungus"/>
    <property type="evidence" value="ECO:0007669"/>
    <property type="project" value="UniProtKB-KW"/>
</dbReference>
<dbReference type="Proteomes" id="UP001163823">
    <property type="component" value="Chromosome 7"/>
</dbReference>
<dbReference type="InterPro" id="IPR003614">
    <property type="entry name" value="Knottins"/>
</dbReference>
<feature type="domain" description="Knottins-like" evidence="4">
    <location>
        <begin position="32"/>
        <end position="79"/>
    </location>
</feature>
<dbReference type="AlphaFoldDB" id="A0AAD7LPV8"/>
<evidence type="ECO:0000313" key="6">
    <source>
        <dbReference type="Proteomes" id="UP001163823"/>
    </source>
</evidence>
<organism evidence="5 6">
    <name type="scientific">Quillaja saponaria</name>
    <name type="common">Soap bark tree</name>
    <dbReference type="NCBI Taxonomy" id="32244"/>
    <lineage>
        <taxon>Eukaryota</taxon>
        <taxon>Viridiplantae</taxon>
        <taxon>Streptophyta</taxon>
        <taxon>Embryophyta</taxon>
        <taxon>Tracheophyta</taxon>
        <taxon>Spermatophyta</taxon>
        <taxon>Magnoliopsida</taxon>
        <taxon>eudicotyledons</taxon>
        <taxon>Gunneridae</taxon>
        <taxon>Pentapetalae</taxon>
        <taxon>rosids</taxon>
        <taxon>fabids</taxon>
        <taxon>Fabales</taxon>
        <taxon>Quillajaceae</taxon>
        <taxon>Quillaja</taxon>
    </lineage>
</organism>
<keyword evidence="3" id="KW-0732">Signal</keyword>
<reference evidence="5" key="1">
    <citation type="journal article" date="2023" name="Science">
        <title>Elucidation of the pathway for biosynthesis of saponin adjuvants from the soapbark tree.</title>
        <authorList>
            <person name="Reed J."/>
            <person name="Orme A."/>
            <person name="El-Demerdash A."/>
            <person name="Owen C."/>
            <person name="Martin L.B.B."/>
            <person name="Misra R.C."/>
            <person name="Kikuchi S."/>
            <person name="Rejzek M."/>
            <person name="Martin A.C."/>
            <person name="Harkess A."/>
            <person name="Leebens-Mack J."/>
            <person name="Louveau T."/>
            <person name="Stephenson M.J."/>
            <person name="Osbourn A."/>
        </authorList>
    </citation>
    <scope>NUCLEOTIDE SEQUENCE</scope>
    <source>
        <strain evidence="5">S10</strain>
    </source>
</reference>
<feature type="signal peptide" evidence="3">
    <location>
        <begin position="1"/>
        <end position="30"/>
    </location>
</feature>
<dbReference type="InterPro" id="IPR036574">
    <property type="entry name" value="Scorpion_toxin-like_sf"/>
</dbReference>
<protein>
    <submittedName>
        <fullName evidence="5">Defensin-like protein</fullName>
    </submittedName>
</protein>
<keyword evidence="1" id="KW-0929">Antimicrobial</keyword>
<evidence type="ECO:0000259" key="4">
    <source>
        <dbReference type="SMART" id="SM00505"/>
    </source>
</evidence>
<dbReference type="GO" id="GO:0031640">
    <property type="term" value="P:killing of cells of another organism"/>
    <property type="evidence" value="ECO:0007669"/>
    <property type="project" value="UniProtKB-KW"/>
</dbReference>
<evidence type="ECO:0000256" key="3">
    <source>
        <dbReference type="SAM" id="SignalP"/>
    </source>
</evidence>
<dbReference type="Pfam" id="PF00304">
    <property type="entry name" value="Gamma-thionin"/>
    <property type="match status" value="1"/>
</dbReference>
<accession>A0AAD7LPV8</accession>
<evidence type="ECO:0000256" key="1">
    <source>
        <dbReference type="ARBA" id="ARBA00022529"/>
    </source>
</evidence>
<dbReference type="SMART" id="SM00505">
    <property type="entry name" value="Knot1"/>
    <property type="match status" value="1"/>
</dbReference>
<dbReference type="KEGG" id="qsa:O6P43_017206"/>
<sequence length="79" mass="8306">MEIKKSFGLFFLLLIVVAVEERTMIQTVEAKTCNVPSGSFKGGCIGSTGSLQCARVCSRIEGLLGGGCKGVQCLCTKVC</sequence>
<proteinExistence type="predicted"/>
<keyword evidence="2" id="KW-0295">Fungicide</keyword>
<dbReference type="Gene3D" id="3.30.30.10">
    <property type="entry name" value="Knottin, scorpion toxin-like"/>
    <property type="match status" value="1"/>
</dbReference>
<name>A0AAD7LPV8_QUISA</name>